<dbReference type="PANTHER" id="PTHR12872">
    <property type="entry name" value="ALPHA-N-ACETYLGLUCOSAMINIDASE"/>
    <property type="match status" value="1"/>
</dbReference>
<dbReference type="STRING" id="543379.A0A232F8K8"/>
<feature type="domain" description="Alpha-N-acetylglucosaminidase tim-barrel" evidence="2">
    <location>
        <begin position="158"/>
        <end position="375"/>
    </location>
</feature>
<dbReference type="Pfam" id="PF12972">
    <property type="entry name" value="NAGLU_C"/>
    <property type="match status" value="1"/>
</dbReference>
<evidence type="ECO:0000259" key="4">
    <source>
        <dbReference type="Pfam" id="PF12972"/>
    </source>
</evidence>
<feature type="domain" description="Alpha-N-acetylglucosaminidase C-terminal" evidence="4">
    <location>
        <begin position="523"/>
        <end position="773"/>
    </location>
</feature>
<dbReference type="InterPro" id="IPR024732">
    <property type="entry name" value="NAGLU_C"/>
</dbReference>
<comment type="caution">
    <text evidence="5">The sequence shown here is derived from an EMBL/GenBank/DDBJ whole genome shotgun (WGS) entry which is preliminary data.</text>
</comment>
<dbReference type="Pfam" id="PF12971">
    <property type="entry name" value="NAGLU_N"/>
    <property type="match status" value="1"/>
</dbReference>
<dbReference type="GO" id="GO:0016787">
    <property type="term" value="F:hydrolase activity"/>
    <property type="evidence" value="ECO:0007669"/>
    <property type="project" value="UniProtKB-KW"/>
</dbReference>
<dbReference type="Proteomes" id="UP000215335">
    <property type="component" value="Unassembled WGS sequence"/>
</dbReference>
<dbReference type="PANTHER" id="PTHR12872:SF1">
    <property type="entry name" value="ALPHA-N-ACETYLGLUCOSAMINIDASE"/>
    <property type="match status" value="1"/>
</dbReference>
<sequence>MLPLNSRMRTLGVCIVFTTGLLHIVTGNDGFQNTLGHLYPETSAEVQTSAVENLVARVLGKDADLFKVTLDPDLGPKGKDTFNLKKVKDNKIIITGTSGVAVAWGLHYYLTTYCNCHVSWEGSQLNLPKILPDVNETVSSNDRYSIHFIYIFLSMCAYNRNYIDFSSAWWKWPQWEKNIDWMALNGINLALAFHGQEAIWQKVYLKMQLKKEEIDQHFSGPAFLPWSRMGNFRGWGGPLSQAWHNHTIQLQHSILRRMRELGITPVLPAFAGHVPRDFIRVFPEANVTKVVSWNGFEDQYCCPYSLDPTDPLFKTVGREFLKAYTDEFGTNHIYNCDSFNENDPHTGDLDYLDNTGKAIYSGMTDADPDAIWYVKLQQNLTHRYLATKELEKKNNFRLMQGWLFVHSEYFWTFPRVKAFVTSVPIGKMIILDLQSEQFPQYKRFHSYFGQPFIWCMLHNFGGTLGMFGSAGVINKGVFEARTMNGSTMIGMGLTPEGINQNYVIYEFMNEMSYRKKPVVLDNWFENYAVRRYGQADESIRTSWQELGRELYNYDGKTNIRGHYVITKRPSLNIEPWYWYDLKTFLAVWNSFVHAGNGTMKNELFKHDLVDITRQALQITADFIYADIKAAYTQKNLTQLQIASSHLLDLFDDLEKNLASSKDFLLGSWLEDAKAIAPEDATRDRENYEFNARNQITLWGPRGEIVDYANKQWSGVVADYFKPRWEIYLKELQESIRKQTAVPTAKLKRMIFNQVELPFSYSKKLYPTQPNGVAFVFNIQQYLI</sequence>
<organism evidence="5 6">
    <name type="scientific">Trichomalopsis sarcophagae</name>
    <dbReference type="NCBI Taxonomy" id="543379"/>
    <lineage>
        <taxon>Eukaryota</taxon>
        <taxon>Metazoa</taxon>
        <taxon>Ecdysozoa</taxon>
        <taxon>Arthropoda</taxon>
        <taxon>Hexapoda</taxon>
        <taxon>Insecta</taxon>
        <taxon>Pterygota</taxon>
        <taxon>Neoptera</taxon>
        <taxon>Endopterygota</taxon>
        <taxon>Hymenoptera</taxon>
        <taxon>Apocrita</taxon>
        <taxon>Proctotrupomorpha</taxon>
        <taxon>Chalcidoidea</taxon>
        <taxon>Pteromalidae</taxon>
        <taxon>Pteromalinae</taxon>
        <taxon>Trichomalopsis</taxon>
    </lineage>
</organism>
<protein>
    <recommendedName>
        <fullName evidence="7">Alpha-N-acetylglucosaminidase</fullName>
    </recommendedName>
</protein>
<feature type="domain" description="Alpha-N-acetylglucosaminidase N-terminal" evidence="3">
    <location>
        <begin position="50"/>
        <end position="132"/>
    </location>
</feature>
<evidence type="ECO:0000313" key="5">
    <source>
        <dbReference type="EMBL" id="OXU27174.1"/>
    </source>
</evidence>
<evidence type="ECO:0000259" key="2">
    <source>
        <dbReference type="Pfam" id="PF05089"/>
    </source>
</evidence>
<name>A0A232F8K8_9HYME</name>
<dbReference type="EMBL" id="NNAY01000651">
    <property type="protein sequence ID" value="OXU27174.1"/>
    <property type="molecule type" value="Genomic_DNA"/>
</dbReference>
<dbReference type="Pfam" id="PF05089">
    <property type="entry name" value="NAGLU"/>
    <property type="match status" value="2"/>
</dbReference>
<evidence type="ECO:0000256" key="1">
    <source>
        <dbReference type="ARBA" id="ARBA00022801"/>
    </source>
</evidence>
<dbReference type="InterPro" id="IPR029018">
    <property type="entry name" value="Hex-like_dom2"/>
</dbReference>
<evidence type="ECO:0008006" key="7">
    <source>
        <dbReference type="Google" id="ProtNLM"/>
    </source>
</evidence>
<dbReference type="InterPro" id="IPR024733">
    <property type="entry name" value="NAGLU_tim-barrel"/>
</dbReference>
<keyword evidence="1" id="KW-0378">Hydrolase</keyword>
<feature type="domain" description="Alpha-N-acetylglucosaminidase tim-barrel" evidence="2">
    <location>
        <begin position="392"/>
        <end position="514"/>
    </location>
</feature>
<dbReference type="OrthoDB" id="64736at2759"/>
<reference evidence="5 6" key="1">
    <citation type="journal article" date="2017" name="Curr. Biol.">
        <title>The Evolution of Venom by Co-option of Single-Copy Genes.</title>
        <authorList>
            <person name="Martinson E.O."/>
            <person name="Mrinalini"/>
            <person name="Kelkar Y.D."/>
            <person name="Chang C.H."/>
            <person name="Werren J.H."/>
        </authorList>
    </citation>
    <scope>NUCLEOTIDE SEQUENCE [LARGE SCALE GENOMIC DNA]</scope>
    <source>
        <strain evidence="5 6">Alberta</strain>
        <tissue evidence="5">Whole body</tissue>
    </source>
</reference>
<dbReference type="Gene3D" id="1.20.120.670">
    <property type="entry name" value="N-acetyl-b-d-glucoasminidase"/>
    <property type="match status" value="1"/>
</dbReference>
<dbReference type="Gene3D" id="3.30.379.10">
    <property type="entry name" value="Chitobiase/beta-hexosaminidase domain 2-like"/>
    <property type="match status" value="1"/>
</dbReference>
<proteinExistence type="predicted"/>
<dbReference type="AlphaFoldDB" id="A0A232F8K8"/>
<dbReference type="InterPro" id="IPR007781">
    <property type="entry name" value="NAGLU"/>
</dbReference>
<evidence type="ECO:0000259" key="3">
    <source>
        <dbReference type="Pfam" id="PF12971"/>
    </source>
</evidence>
<gene>
    <name evidence="5" type="ORF">TSAR_005439</name>
</gene>
<keyword evidence="6" id="KW-1185">Reference proteome</keyword>
<dbReference type="Gene3D" id="3.20.20.80">
    <property type="entry name" value="Glycosidases"/>
    <property type="match status" value="1"/>
</dbReference>
<evidence type="ECO:0000313" key="6">
    <source>
        <dbReference type="Proteomes" id="UP000215335"/>
    </source>
</evidence>
<accession>A0A232F8K8</accession>
<dbReference type="InterPro" id="IPR024240">
    <property type="entry name" value="NAGLU_N"/>
</dbReference>